<accession>A0A6G8PV14</accession>
<name>A0A6G8PV14_9ACTN</name>
<gene>
    <name evidence="1" type="ORF">GBA65_05365</name>
</gene>
<sequence length="111" mass="12354">MHVMIVNFRLEDVSEEEYRNQCEAIAPAFAGLPGLVSKTWLADAETNTYGGVYAWRDRQAMEDYRETDIYKGMLANPHFGDLTVRDFAVLEGPTRVTRGLSGTPTPAVGRA</sequence>
<reference evidence="1 2" key="1">
    <citation type="submission" date="2019-10" db="EMBL/GenBank/DDBJ databases">
        <title>Rubrobacter sp nov SCSIO 52915 isolated from a deep-sea sediment in the South China Sea.</title>
        <authorList>
            <person name="Chen R.W."/>
        </authorList>
    </citation>
    <scope>NUCLEOTIDE SEQUENCE [LARGE SCALE GENOMIC DNA]</scope>
    <source>
        <strain evidence="1 2">SCSIO 52915</strain>
    </source>
</reference>
<proteinExistence type="predicted"/>
<keyword evidence="2" id="KW-1185">Reference proteome</keyword>
<dbReference type="InterPro" id="IPR011008">
    <property type="entry name" value="Dimeric_a/b-barrel"/>
</dbReference>
<evidence type="ECO:0000313" key="2">
    <source>
        <dbReference type="Proteomes" id="UP000502706"/>
    </source>
</evidence>
<evidence type="ECO:0008006" key="3">
    <source>
        <dbReference type="Google" id="ProtNLM"/>
    </source>
</evidence>
<evidence type="ECO:0000313" key="1">
    <source>
        <dbReference type="EMBL" id="QIN78038.1"/>
    </source>
</evidence>
<dbReference type="Pfam" id="PF08803">
    <property type="entry name" value="ydhR"/>
    <property type="match status" value="1"/>
</dbReference>
<dbReference type="AlphaFoldDB" id="A0A6G8PV14"/>
<dbReference type="EMBL" id="CP045121">
    <property type="protein sequence ID" value="QIN78038.1"/>
    <property type="molecule type" value="Genomic_DNA"/>
</dbReference>
<dbReference type="SUPFAM" id="SSF54909">
    <property type="entry name" value="Dimeric alpha+beta barrel"/>
    <property type="match status" value="1"/>
</dbReference>
<dbReference type="InterPro" id="IPR014910">
    <property type="entry name" value="YdhR"/>
</dbReference>
<protein>
    <recommendedName>
        <fullName evidence="3">Monooxygenase</fullName>
    </recommendedName>
</protein>
<dbReference type="Gene3D" id="3.30.70.100">
    <property type="match status" value="1"/>
</dbReference>
<dbReference type="Proteomes" id="UP000502706">
    <property type="component" value="Chromosome"/>
</dbReference>
<dbReference type="KEGG" id="rmar:GBA65_05365"/>
<organism evidence="1 2">
    <name type="scientific">Rubrobacter marinus</name>
    <dbReference type="NCBI Taxonomy" id="2653852"/>
    <lineage>
        <taxon>Bacteria</taxon>
        <taxon>Bacillati</taxon>
        <taxon>Actinomycetota</taxon>
        <taxon>Rubrobacteria</taxon>
        <taxon>Rubrobacterales</taxon>
        <taxon>Rubrobacteraceae</taxon>
        <taxon>Rubrobacter</taxon>
    </lineage>
</organism>